<dbReference type="PATRIC" id="fig|765912.4.peg.3003"/>
<feature type="transmembrane region" description="Helical" evidence="1">
    <location>
        <begin position="77"/>
        <end position="96"/>
    </location>
</feature>
<feature type="transmembrane region" description="Helical" evidence="1">
    <location>
        <begin position="188"/>
        <end position="207"/>
    </location>
</feature>
<feature type="transmembrane region" description="Helical" evidence="1">
    <location>
        <begin position="287"/>
        <end position="306"/>
    </location>
</feature>
<evidence type="ECO:0000313" key="2">
    <source>
        <dbReference type="EMBL" id="AGA91754.1"/>
    </source>
</evidence>
<proteinExistence type="predicted"/>
<feature type="transmembrane region" description="Helical" evidence="1">
    <location>
        <begin position="382"/>
        <end position="406"/>
    </location>
</feature>
<feature type="transmembrane region" description="Helical" evidence="1">
    <location>
        <begin position="21"/>
        <end position="40"/>
    </location>
</feature>
<feature type="transmembrane region" description="Helical" evidence="1">
    <location>
        <begin position="102"/>
        <end position="120"/>
    </location>
</feature>
<dbReference type="EMBL" id="CP003051">
    <property type="protein sequence ID" value="AGA91754.1"/>
    <property type="molecule type" value="Genomic_DNA"/>
</dbReference>
<reference evidence="2 3" key="1">
    <citation type="submission" date="2011-09" db="EMBL/GenBank/DDBJ databases">
        <title>Complete sequence of chromosome of Thioflavicoccus mobilis 8321.</title>
        <authorList>
            <consortium name="US DOE Joint Genome Institute"/>
            <person name="Lucas S."/>
            <person name="Han J."/>
            <person name="Lapidus A."/>
            <person name="Cheng J.-F."/>
            <person name="Goodwin L."/>
            <person name="Pitluck S."/>
            <person name="Peters L."/>
            <person name="Ovchinnikova G."/>
            <person name="Lu M."/>
            <person name="Detter J.C."/>
            <person name="Han C."/>
            <person name="Tapia R."/>
            <person name="Land M."/>
            <person name="Hauser L."/>
            <person name="Kyrpides N."/>
            <person name="Ivanova N."/>
            <person name="Pagani I."/>
            <person name="Vogl K."/>
            <person name="Liu Z."/>
            <person name="Imhoff J."/>
            <person name="Thiel V."/>
            <person name="Frigaard N.-U."/>
            <person name="Bryant D."/>
            <person name="Woyke T."/>
        </authorList>
    </citation>
    <scope>NUCLEOTIDE SEQUENCE [LARGE SCALE GENOMIC DNA]</scope>
    <source>
        <strain evidence="2 3">8321</strain>
    </source>
</reference>
<feature type="transmembrane region" description="Helical" evidence="1">
    <location>
        <begin position="219"/>
        <end position="246"/>
    </location>
</feature>
<evidence type="ECO:0000256" key="1">
    <source>
        <dbReference type="SAM" id="Phobius"/>
    </source>
</evidence>
<gene>
    <name evidence="2" type="ORF">Thimo_3068</name>
</gene>
<organism evidence="2 3">
    <name type="scientific">Thioflavicoccus mobilis 8321</name>
    <dbReference type="NCBI Taxonomy" id="765912"/>
    <lineage>
        <taxon>Bacteria</taxon>
        <taxon>Pseudomonadati</taxon>
        <taxon>Pseudomonadota</taxon>
        <taxon>Gammaproteobacteria</taxon>
        <taxon>Chromatiales</taxon>
        <taxon>Chromatiaceae</taxon>
        <taxon>Thioflavicoccus</taxon>
    </lineage>
</organism>
<protein>
    <recommendedName>
        <fullName evidence="4">O-Antigen ligase</fullName>
    </recommendedName>
</protein>
<keyword evidence="1" id="KW-1133">Transmembrane helix</keyword>
<dbReference type="Proteomes" id="UP000010816">
    <property type="component" value="Chromosome"/>
</dbReference>
<sequence length="418" mass="46715">MPLSYKTATARASKILKWCPFWPKLLLIALLIPTDFSFMIGSLRFTPYRVVLVVAFIPTLSKLIAHQAGKISIADTLVVLHTIWCFIVIAYHHGIGSSMESGGIRMLEFFGTYLVARVYILSEKDYRGTISYMFFLAILITPFVAIEAVTGVHLIKTLASAASGGHFHSGIEDRFGLSRAFGPFDHPIHLGIFAASMFGIVSLRAFPRKGRPRLRRLPQVAVLASALSSVSSGAVATLMTQIVLLLWNTFSAGIRNRWKIFTALTFAAYMFVDLVSNRSGIKVLLHYLTFSAGTAYNRIIIFQYGIQDVFAHPLIGIGFNPWSKPTWMHSDSMDNFWLLQAVTYGVPGFITIFTPVIIIMAGNWRQENGRIAKLRLGWNISMMGLIIGACTVHFWNSLFVYFALFLGSGHWFLSKRKP</sequence>
<name>L0H2D8_9GAMM</name>
<keyword evidence="1" id="KW-0472">Membrane</keyword>
<dbReference type="KEGG" id="tmb:Thimo_3068"/>
<dbReference type="AlphaFoldDB" id="L0H2D8"/>
<accession>L0H2D8</accession>
<feature type="transmembrane region" description="Helical" evidence="1">
    <location>
        <begin position="258"/>
        <end position="275"/>
    </location>
</feature>
<evidence type="ECO:0000313" key="3">
    <source>
        <dbReference type="Proteomes" id="UP000010816"/>
    </source>
</evidence>
<feature type="transmembrane region" description="Helical" evidence="1">
    <location>
        <begin position="132"/>
        <end position="155"/>
    </location>
</feature>
<evidence type="ECO:0008006" key="4">
    <source>
        <dbReference type="Google" id="ProtNLM"/>
    </source>
</evidence>
<dbReference type="STRING" id="765912.Thimo_3068"/>
<keyword evidence="3" id="KW-1185">Reference proteome</keyword>
<dbReference type="eggNOG" id="ENOG502ZAGS">
    <property type="taxonomic scope" value="Bacteria"/>
</dbReference>
<feature type="transmembrane region" description="Helical" evidence="1">
    <location>
        <begin position="337"/>
        <end position="361"/>
    </location>
</feature>
<feature type="transmembrane region" description="Helical" evidence="1">
    <location>
        <begin position="46"/>
        <end position="65"/>
    </location>
</feature>
<dbReference type="HOGENOM" id="CLU_040925_0_0_6"/>
<keyword evidence="1" id="KW-0812">Transmembrane</keyword>